<evidence type="ECO:0000313" key="14">
    <source>
        <dbReference type="Proteomes" id="UP000266841"/>
    </source>
</evidence>
<keyword evidence="14" id="KW-1185">Reference proteome</keyword>
<comment type="similarity">
    <text evidence="3">Belongs to the ATG2 family.</text>
</comment>
<dbReference type="PANTHER" id="PTHR13190:SF1">
    <property type="entry name" value="AUTOPHAGY-RELATED 2, ISOFORM A"/>
    <property type="match status" value="1"/>
</dbReference>
<evidence type="ECO:0000256" key="4">
    <source>
        <dbReference type="ARBA" id="ARBA00018070"/>
    </source>
</evidence>
<evidence type="ECO:0000256" key="11">
    <source>
        <dbReference type="ARBA" id="ARBA00024615"/>
    </source>
</evidence>
<evidence type="ECO:0000256" key="10">
    <source>
        <dbReference type="ARBA" id="ARBA00024479"/>
    </source>
</evidence>
<dbReference type="OrthoDB" id="18982at2759"/>
<dbReference type="PANTHER" id="PTHR13190">
    <property type="entry name" value="AUTOPHAGY-RELATED 2, ISOFORM A"/>
    <property type="match status" value="1"/>
</dbReference>
<evidence type="ECO:0000256" key="8">
    <source>
        <dbReference type="ARBA" id="ARBA00023055"/>
    </source>
</evidence>
<keyword evidence="8" id="KW-0445">Lipid transport</keyword>
<dbReference type="GO" id="GO:0000422">
    <property type="term" value="P:autophagy of mitochondrion"/>
    <property type="evidence" value="ECO:0007669"/>
    <property type="project" value="TreeGrafter"/>
</dbReference>
<evidence type="ECO:0000256" key="1">
    <source>
        <dbReference type="ARBA" id="ARBA00004406"/>
    </source>
</evidence>
<evidence type="ECO:0000256" key="7">
    <source>
        <dbReference type="ARBA" id="ARBA00023006"/>
    </source>
</evidence>
<dbReference type="GO" id="GO:0032266">
    <property type="term" value="F:phosphatidylinositol-3-phosphate binding"/>
    <property type="evidence" value="ECO:0007669"/>
    <property type="project" value="TreeGrafter"/>
</dbReference>
<reference evidence="13 14" key="1">
    <citation type="journal article" date="2012" name="Genome Biol.">
        <title>Genome and low-iron response of an oceanic diatom adapted to chronic iron limitation.</title>
        <authorList>
            <person name="Lommer M."/>
            <person name="Specht M."/>
            <person name="Roy A.S."/>
            <person name="Kraemer L."/>
            <person name="Andreson R."/>
            <person name="Gutowska M.A."/>
            <person name="Wolf J."/>
            <person name="Bergner S.V."/>
            <person name="Schilhabel M.B."/>
            <person name="Klostermeier U.C."/>
            <person name="Beiko R.G."/>
            <person name="Rosenstiel P."/>
            <person name="Hippler M."/>
            <person name="Laroche J."/>
        </authorList>
    </citation>
    <scope>NUCLEOTIDE SEQUENCE [LARGE SCALE GENOMIC DNA]</scope>
    <source>
        <strain evidence="13 14">CCMP1005</strain>
    </source>
</reference>
<dbReference type="GO" id="GO:0005789">
    <property type="term" value="C:endoplasmic reticulum membrane"/>
    <property type="evidence" value="ECO:0007669"/>
    <property type="project" value="UniProtKB-SubCell"/>
</dbReference>
<evidence type="ECO:0000256" key="12">
    <source>
        <dbReference type="SAM" id="MobiDB-lite"/>
    </source>
</evidence>
<dbReference type="Proteomes" id="UP000266841">
    <property type="component" value="Unassembled WGS sequence"/>
</dbReference>
<dbReference type="GO" id="GO:0000045">
    <property type="term" value="P:autophagosome assembly"/>
    <property type="evidence" value="ECO:0007669"/>
    <property type="project" value="TreeGrafter"/>
</dbReference>
<organism evidence="13 14">
    <name type="scientific">Thalassiosira oceanica</name>
    <name type="common">Marine diatom</name>
    <dbReference type="NCBI Taxonomy" id="159749"/>
    <lineage>
        <taxon>Eukaryota</taxon>
        <taxon>Sar</taxon>
        <taxon>Stramenopiles</taxon>
        <taxon>Ochrophyta</taxon>
        <taxon>Bacillariophyta</taxon>
        <taxon>Coscinodiscophyceae</taxon>
        <taxon>Thalassiosirophycidae</taxon>
        <taxon>Thalassiosirales</taxon>
        <taxon>Thalassiosiraceae</taxon>
        <taxon>Thalassiosira</taxon>
    </lineage>
</organism>
<dbReference type="eggNOG" id="KOG2993">
    <property type="taxonomic scope" value="Eukaryota"/>
</dbReference>
<feature type="compositionally biased region" description="Acidic residues" evidence="12">
    <location>
        <begin position="710"/>
        <end position="723"/>
    </location>
</feature>
<dbReference type="GO" id="GO:0034045">
    <property type="term" value="C:phagophore assembly site membrane"/>
    <property type="evidence" value="ECO:0007669"/>
    <property type="project" value="UniProtKB-SubCell"/>
</dbReference>
<comment type="catalytic activity">
    <reaction evidence="10">
        <text>a 1,2-diacyl-sn-glycero-3-phospho-L-serine(in) = a 1,2-diacyl-sn-glycero-3-phospho-L-serine(out)</text>
        <dbReference type="Rhea" id="RHEA:38663"/>
        <dbReference type="ChEBI" id="CHEBI:57262"/>
    </reaction>
</comment>
<dbReference type="InterPro" id="IPR026849">
    <property type="entry name" value="ATG2"/>
</dbReference>
<comment type="subcellular location">
    <subcellularLocation>
        <location evidence="1">Endoplasmic reticulum membrane</location>
        <topology evidence="1">Peripheral membrane protein</topology>
    </subcellularLocation>
    <subcellularLocation>
        <location evidence="2">Preautophagosomal structure membrane</location>
        <topology evidence="2">Peripheral membrane protein</topology>
    </subcellularLocation>
</comment>
<dbReference type="OMA" id="WIEDICA"/>
<comment type="catalytic activity">
    <reaction evidence="11">
        <text>a 1,2-diacyl-sn-glycero-3-phosphoethanolamine(in) = a 1,2-diacyl-sn-glycero-3-phosphoethanolamine(out)</text>
        <dbReference type="Rhea" id="RHEA:38895"/>
        <dbReference type="ChEBI" id="CHEBI:64612"/>
    </reaction>
</comment>
<dbReference type="GO" id="GO:0043495">
    <property type="term" value="F:protein-membrane adaptor activity"/>
    <property type="evidence" value="ECO:0007669"/>
    <property type="project" value="TreeGrafter"/>
</dbReference>
<dbReference type="GO" id="GO:0061723">
    <property type="term" value="P:glycophagy"/>
    <property type="evidence" value="ECO:0007669"/>
    <property type="project" value="TreeGrafter"/>
</dbReference>
<evidence type="ECO:0000256" key="9">
    <source>
        <dbReference type="ARBA" id="ARBA00023136"/>
    </source>
</evidence>
<dbReference type="GO" id="GO:0061709">
    <property type="term" value="P:reticulophagy"/>
    <property type="evidence" value="ECO:0007669"/>
    <property type="project" value="TreeGrafter"/>
</dbReference>
<keyword evidence="5" id="KW-0813">Transport</keyword>
<keyword evidence="7" id="KW-0072">Autophagy</keyword>
<keyword evidence="9" id="KW-0472">Membrane</keyword>
<dbReference type="GO" id="GO:0034727">
    <property type="term" value="P:piecemeal microautophagy of the nucleus"/>
    <property type="evidence" value="ECO:0007669"/>
    <property type="project" value="TreeGrafter"/>
</dbReference>
<evidence type="ECO:0000313" key="13">
    <source>
        <dbReference type="EMBL" id="EJK49765.1"/>
    </source>
</evidence>
<gene>
    <name evidence="13" type="ORF">THAOC_31325</name>
</gene>
<feature type="compositionally biased region" description="Basic and acidic residues" evidence="12">
    <location>
        <begin position="1156"/>
        <end position="1169"/>
    </location>
</feature>
<dbReference type="EMBL" id="AGNL01044458">
    <property type="protein sequence ID" value="EJK49765.1"/>
    <property type="molecule type" value="Genomic_DNA"/>
</dbReference>
<comment type="caution">
    <text evidence="13">The sequence shown here is derived from an EMBL/GenBank/DDBJ whole genome shotgun (WGS) entry which is preliminary data.</text>
</comment>
<protein>
    <recommendedName>
        <fullName evidence="4">Autophagy-related protein 2</fullName>
    </recommendedName>
</protein>
<evidence type="ECO:0000256" key="2">
    <source>
        <dbReference type="ARBA" id="ARBA00004623"/>
    </source>
</evidence>
<keyword evidence="6" id="KW-0256">Endoplasmic reticulum</keyword>
<sequence length="1796" mass="198797">MTEVPGGRSSPSGGAANRLYGYLLRRALGPFLAPESAALLAHRIDLWNEEKSIELKDVMLQPEAIESRIFQGEPGGDNSRNNITVHRATVRRLAIQLHFRDGDDQGERIGTTFSLIRIFRSSKSVSLVARVEIEGIDITIKPGGHNDEWLTNHSIAADDVPIEEEEGGGFFSSMVASLARSLKLSINVSDVNIQVLSRPDDPSKVQFLLHRFRYDDSVVATRKSQPKRRKIETNDIDVNKAYNGNQAVEYDWRGIEISSSYCGVNQVVLRSQAPGSAKFSVHGKQREISVDAGQYNLELDTALVTRISRIVGYFVDPSLDAGDFVDACDDNECVASPQQECSDRAFVPDEFDRETYEQIMKQYITARHLERTQELRGGLLVPSGADDIENLRDMEFDAFFDANSHSLYDSMVDDDKDDMIEPAEECDVRIDFKLHQLVAKISLDTTTAALGDRQFVVMSLCGLSVTHLDSEGGTSTSSRVSHFEVEQQSEDVSRLLLYFPSHGGIAESSGLDVLSVQIEQAGAEDVEGYCAIECQPLEIVYQHEVIRTLADFVECLPSGRNGSDQIDDEYSGRSELNLSLSCSNLTLFAPAPGSVSYPAHLFDRHGYVDLYYLHSSGETAGLGVEFDGVKVAFGNNPASLLCNSATFFARGTALESRRRRMATIISRRADFATLSGDEETPTHSLSLTFSKSTQTSAFPMVLPLSKVNQEVDESSVEDDDDDDGHVGIEDQIPGSDPQFILSSKAAKAQAEITLNAPCFTIDVTDAEREAIEKLVSQLFPKDDSDILDENQDGTPTPNKVFGLALNVSQVTTVLHKTKQESTVNSFGILLDDVRVYCLIGANGAEGARVCTQDLTLFEVTNSSTRRASPDTARERSQSLQWRFAKASNTQGRAVLFRQKLSASMSPDTPCVHIDLLLQSDAAAAIHVNVYDMTYRHAISSRWIENLSSLMKGTSQESNRTANEKIEGTIGVFVKIADVNIDYTSPQTFLTPSRSIARFGEVRVSCNLATPSPTVQAFKVAMSDVRLLLCNTRYTNNHENVRLSMAQRFLHDKDLVAEEQGTEDSLSKHFVNLIQLDTFQASILTSNQPGDPGTRVNCFWGKISVLACRDSFSCFLDSINDYIIHASVLTEEQVRVLRESPASSDRNRLKTPQSDVKQSDVDRMQSEHPSPKFNVRSKSRQQSHPQDEAAPVICRTDHSHREMLLFHEDYYSLNTKSKASNTREVHPVRVTEEDSLSLESVCSSQNEWKQVEHGFSSNCPHDDDNFAEWIVCVDDSDKGGDSSDSNLNHSDEEFKIYHDYITPSRQINNVASAEKAESTRHPPTCSLLVKEGSILIRLFDGADFFGKPQLAKKKVIDVSDRRKQQLLGELVGEDNTSSALAPLPEQRHELLQKELSRRKARRNTKKFVSICIDGLRVSKDSFAEGSRLASCTKLRVTDFYVVETISDEDSPLKMIGEWVSDLEHPRDLDEGVVELTLVTRLPRVRISSDGKLMSDECKGVLSLLPLRCNLNQEALRFVRDMFSSDCPAGQEGNEQDIDSEVVTQDVIDIFFERFHVKPCKLKVDYTPVQCDVDALFAERSYIEILNVCSLDGMVLNLEAVALQNLTGWGAVLGSLAGNWLEQVVAKPLSNLSSSIHDLAIVLVVPEDGKKGRDLFRRLVYGTSRFMGKVAVEALSTSAKLTSFTAKQLNGVQPKSRLPKRPRAVPQNAADISNHAYVSLMSGVKEANSRIIIIPYQDFIAHGPGSAARSVAKGVPVGLLAPIAGASEALSYTLIGLRNQLDPESRREYLSMMSDVIM</sequence>
<dbReference type="GO" id="GO:0006869">
    <property type="term" value="P:lipid transport"/>
    <property type="evidence" value="ECO:0007669"/>
    <property type="project" value="UniProtKB-KW"/>
</dbReference>
<feature type="region of interest" description="Disordered" evidence="12">
    <location>
        <begin position="709"/>
        <end position="735"/>
    </location>
</feature>
<dbReference type="GO" id="GO:0061908">
    <property type="term" value="C:phagophore"/>
    <property type="evidence" value="ECO:0007669"/>
    <property type="project" value="TreeGrafter"/>
</dbReference>
<name>K0R9J1_THAOC</name>
<evidence type="ECO:0000256" key="5">
    <source>
        <dbReference type="ARBA" id="ARBA00022448"/>
    </source>
</evidence>
<accession>K0R9J1</accession>
<evidence type="ECO:0000256" key="3">
    <source>
        <dbReference type="ARBA" id="ARBA00009714"/>
    </source>
</evidence>
<evidence type="ECO:0000256" key="6">
    <source>
        <dbReference type="ARBA" id="ARBA00022824"/>
    </source>
</evidence>
<feature type="region of interest" description="Disordered" evidence="12">
    <location>
        <begin position="1137"/>
        <end position="1190"/>
    </location>
</feature>
<proteinExistence type="inferred from homology"/>